<organism evidence="1 2">
    <name type="scientific">Rhododendron molle</name>
    <name type="common">Chinese azalea</name>
    <name type="synonym">Azalea mollis</name>
    <dbReference type="NCBI Taxonomy" id="49168"/>
    <lineage>
        <taxon>Eukaryota</taxon>
        <taxon>Viridiplantae</taxon>
        <taxon>Streptophyta</taxon>
        <taxon>Embryophyta</taxon>
        <taxon>Tracheophyta</taxon>
        <taxon>Spermatophyta</taxon>
        <taxon>Magnoliopsida</taxon>
        <taxon>eudicotyledons</taxon>
        <taxon>Gunneridae</taxon>
        <taxon>Pentapetalae</taxon>
        <taxon>asterids</taxon>
        <taxon>Ericales</taxon>
        <taxon>Ericaceae</taxon>
        <taxon>Ericoideae</taxon>
        <taxon>Rhodoreae</taxon>
        <taxon>Rhododendron</taxon>
    </lineage>
</organism>
<dbReference type="Proteomes" id="UP001062846">
    <property type="component" value="Chromosome 3"/>
</dbReference>
<keyword evidence="2" id="KW-1185">Reference proteome</keyword>
<evidence type="ECO:0000313" key="1">
    <source>
        <dbReference type="EMBL" id="KAI8562590.1"/>
    </source>
</evidence>
<evidence type="ECO:0000313" key="2">
    <source>
        <dbReference type="Proteomes" id="UP001062846"/>
    </source>
</evidence>
<sequence>MPPKRKLDSKPTDTQPNKQQHIEEEEQNPSDPEEYEEVEEEEVDEEQEEAEEEEEEEEEEEGEDDDVVSDVNQTTGGEAVEDNDEPFQNLLEPLSKDQLISLLSSAAETHADVANNIRVIANKDPSHRKVFVHGLGWDATTETLTGFFSQYGQIEDCKAVVDKATGKSKGYGFILFKTRAGARNALKEPQKRIGTRLTSCQLASLGPVPLGTTAPTPTAAEPASEYTQRKIYVSNVSADLDPQKLLTFFLKYGEIEEGPLGIDKQSGKFKGFCLFVYKAIESAKKALEEPHKNFEGHVLHCRKAIDGPKINKALLNPKSRFQRNDNAATGHLMAPAAAPVVQYNQGVAAAAAQALTPALGQALTALLANNLFGGLGTAGVGAGVNPGGVQGGYGYGNQGMGSGMGGYGNQVGYQNQQTGQGGSGRGQHGAGHMGGIGPYKGP</sequence>
<dbReference type="EMBL" id="CM046390">
    <property type="protein sequence ID" value="KAI8562590.1"/>
    <property type="molecule type" value="Genomic_DNA"/>
</dbReference>
<comment type="caution">
    <text evidence="1">The sequence shown here is derived from an EMBL/GenBank/DDBJ whole genome shotgun (WGS) entry which is preliminary data.</text>
</comment>
<name>A0ACC0PAY5_RHOML</name>
<reference evidence="1" key="1">
    <citation type="submission" date="2022-02" db="EMBL/GenBank/DDBJ databases">
        <title>Plant Genome Project.</title>
        <authorList>
            <person name="Zhang R.-G."/>
        </authorList>
    </citation>
    <scope>NUCLEOTIDE SEQUENCE</scope>
    <source>
        <strain evidence="1">AT1</strain>
    </source>
</reference>
<proteinExistence type="predicted"/>
<gene>
    <name evidence="1" type="ORF">RHMOL_Rhmol03G0046400</name>
</gene>
<protein>
    <submittedName>
        <fullName evidence="1">Uncharacterized protein</fullName>
    </submittedName>
</protein>
<accession>A0ACC0PAY5</accession>